<sequence length="456" mass="52318">MVDSQLAIKTQTFYPDDGGDLLKIMCQAKENSLRVKHYGGSYPVSSEGAEVLLSLNRMKRIVWYDPDQRTITVEGGITLGDLVKRMEYINYTVELYGIIPNMTLMDAISVGLIGSSGTVARCLKSCHVLQSDGLLLEWQWPDTDSDLDLEHDRSFSGDARVTGPNLNTLVCGLGVVGVVTAATLHCIPMHFAQEVTYECSIHDIFENLHKVFEGLYTNLTWYPLLNKAIVTKNYSVRIHQSYHQPWWVEWQERFFRQIHWIVYRLSPLLSWYFPSFAPFLSKTQSDLMLKTHSYRNHFCFRPQIIVSVSAYCRGIKWALPVDSLRNAMKEIEEWSEGNPQLCSTPIIISLQSHQSSEVHQPYLCPYTEKKTCTLWTDWFNNKCISKTFSVGMAEFEAILQTNGGRKCWSVGPVFASPLIAQMYPGYRQWARNRTVLDPSNMFRSAYVEGELFIDKY</sequence>
<dbReference type="Pfam" id="PF01565">
    <property type="entry name" value="FAD_binding_4"/>
    <property type="match status" value="1"/>
</dbReference>
<dbReference type="InterPro" id="IPR006094">
    <property type="entry name" value="Oxid_FAD_bind_N"/>
</dbReference>
<dbReference type="SUPFAM" id="SSF56176">
    <property type="entry name" value="FAD-binding/transporter-associated domain-like"/>
    <property type="match status" value="1"/>
</dbReference>
<dbReference type="Pfam" id="PF04030">
    <property type="entry name" value="ALO"/>
    <property type="match status" value="1"/>
</dbReference>
<proteinExistence type="predicted"/>
<dbReference type="GO" id="GO:0005777">
    <property type="term" value="C:peroxisome"/>
    <property type="evidence" value="ECO:0007669"/>
    <property type="project" value="UniProtKB-SubCell"/>
</dbReference>
<dbReference type="Gene3D" id="3.30.465.10">
    <property type="match status" value="1"/>
</dbReference>
<evidence type="ECO:0000256" key="2">
    <source>
        <dbReference type="ARBA" id="ARBA00011738"/>
    </source>
</evidence>
<dbReference type="GO" id="GO:0071949">
    <property type="term" value="F:FAD binding"/>
    <property type="evidence" value="ECO:0007669"/>
    <property type="project" value="InterPro"/>
</dbReference>
<comment type="subunit">
    <text evidence="2">Homodimer.</text>
</comment>
<evidence type="ECO:0000313" key="7">
    <source>
        <dbReference type="Proteomes" id="UP001378592"/>
    </source>
</evidence>
<dbReference type="InterPro" id="IPR007173">
    <property type="entry name" value="ALO_C"/>
</dbReference>
<name>A0AAN9Z350_9ORTH</name>
<dbReference type="InterPro" id="IPR016169">
    <property type="entry name" value="FAD-bd_PCMH_sub2"/>
</dbReference>
<keyword evidence="4" id="KW-0576">Peroxisome</keyword>
<evidence type="ECO:0000256" key="1">
    <source>
        <dbReference type="ARBA" id="ARBA00004275"/>
    </source>
</evidence>
<reference evidence="6 7" key="1">
    <citation type="submission" date="2024-03" db="EMBL/GenBank/DDBJ databases">
        <title>The genome assembly and annotation of the cricket Gryllus longicercus Weissman &amp; Gray.</title>
        <authorList>
            <person name="Szrajer S."/>
            <person name="Gray D."/>
            <person name="Ylla G."/>
        </authorList>
    </citation>
    <scope>NUCLEOTIDE SEQUENCE [LARGE SCALE GENOMIC DNA]</scope>
    <source>
        <strain evidence="6">DAG 2021-001</strain>
        <tissue evidence="6">Whole body minus gut</tissue>
    </source>
</reference>
<dbReference type="Proteomes" id="UP001378592">
    <property type="component" value="Unassembled WGS sequence"/>
</dbReference>
<evidence type="ECO:0000259" key="5">
    <source>
        <dbReference type="PROSITE" id="PS51387"/>
    </source>
</evidence>
<comment type="caution">
    <text evidence="6">The sequence shown here is derived from an EMBL/GenBank/DDBJ whole genome shotgun (WGS) entry which is preliminary data.</text>
</comment>
<dbReference type="GO" id="GO:0003885">
    <property type="term" value="F:D-arabinono-1,4-lactone oxidase activity"/>
    <property type="evidence" value="ECO:0007669"/>
    <property type="project" value="InterPro"/>
</dbReference>
<evidence type="ECO:0000313" key="6">
    <source>
        <dbReference type="EMBL" id="KAK7866353.1"/>
    </source>
</evidence>
<dbReference type="InterPro" id="IPR036318">
    <property type="entry name" value="FAD-bd_PCMH-like_sf"/>
</dbReference>
<keyword evidence="3" id="KW-0560">Oxidoreductase</keyword>
<dbReference type="InterPro" id="IPR010031">
    <property type="entry name" value="FAD_lactone_oxidase-like"/>
</dbReference>
<dbReference type="GO" id="GO:0016020">
    <property type="term" value="C:membrane"/>
    <property type="evidence" value="ECO:0007669"/>
    <property type="project" value="InterPro"/>
</dbReference>
<dbReference type="PANTHER" id="PTHR43762:SF1">
    <property type="entry name" value="D-ARABINONO-1,4-LACTONE OXIDASE"/>
    <property type="match status" value="1"/>
</dbReference>
<keyword evidence="7" id="KW-1185">Reference proteome</keyword>
<comment type="subcellular location">
    <subcellularLocation>
        <location evidence="1">Peroxisome</location>
    </subcellularLocation>
</comment>
<organism evidence="6 7">
    <name type="scientific">Gryllus longicercus</name>
    <dbReference type="NCBI Taxonomy" id="2509291"/>
    <lineage>
        <taxon>Eukaryota</taxon>
        <taxon>Metazoa</taxon>
        <taxon>Ecdysozoa</taxon>
        <taxon>Arthropoda</taxon>
        <taxon>Hexapoda</taxon>
        <taxon>Insecta</taxon>
        <taxon>Pterygota</taxon>
        <taxon>Neoptera</taxon>
        <taxon>Polyneoptera</taxon>
        <taxon>Orthoptera</taxon>
        <taxon>Ensifera</taxon>
        <taxon>Gryllidea</taxon>
        <taxon>Grylloidea</taxon>
        <taxon>Gryllidae</taxon>
        <taxon>Gryllinae</taxon>
        <taxon>Gryllus</taxon>
    </lineage>
</organism>
<protein>
    <recommendedName>
        <fullName evidence="5">FAD-binding PCMH-type domain-containing protein</fullName>
    </recommendedName>
</protein>
<gene>
    <name evidence="6" type="ORF">R5R35_003280</name>
</gene>
<dbReference type="InterPro" id="IPR016166">
    <property type="entry name" value="FAD-bd_PCMH"/>
</dbReference>
<dbReference type="EMBL" id="JAZDUA010000149">
    <property type="protein sequence ID" value="KAK7866353.1"/>
    <property type="molecule type" value="Genomic_DNA"/>
</dbReference>
<evidence type="ECO:0000256" key="4">
    <source>
        <dbReference type="ARBA" id="ARBA00023140"/>
    </source>
</evidence>
<dbReference type="PANTHER" id="PTHR43762">
    <property type="entry name" value="L-GULONOLACTONE OXIDASE"/>
    <property type="match status" value="1"/>
</dbReference>
<dbReference type="PROSITE" id="PS51387">
    <property type="entry name" value="FAD_PCMH"/>
    <property type="match status" value="1"/>
</dbReference>
<dbReference type="AlphaFoldDB" id="A0AAN9Z350"/>
<accession>A0AAN9Z350</accession>
<feature type="domain" description="FAD-binding PCMH-type" evidence="5">
    <location>
        <begin position="5"/>
        <end position="189"/>
    </location>
</feature>
<evidence type="ECO:0000256" key="3">
    <source>
        <dbReference type="ARBA" id="ARBA00023002"/>
    </source>
</evidence>